<protein>
    <submittedName>
        <fullName evidence="3">Gfo/Idh/MocA family oxidoreductase</fullName>
    </submittedName>
</protein>
<dbReference type="Proteomes" id="UP000782312">
    <property type="component" value="Unassembled WGS sequence"/>
</dbReference>
<dbReference type="PANTHER" id="PTHR43377:SF1">
    <property type="entry name" value="BILIVERDIN REDUCTASE A"/>
    <property type="match status" value="1"/>
</dbReference>
<comment type="caution">
    <text evidence="3">The sequence shown here is derived from an EMBL/GenBank/DDBJ whole genome shotgun (WGS) entry which is preliminary data.</text>
</comment>
<dbReference type="PANTHER" id="PTHR43377">
    <property type="entry name" value="BILIVERDIN REDUCTASE A"/>
    <property type="match status" value="1"/>
</dbReference>
<name>A0A932HWT9_UNCTE</name>
<dbReference type="SUPFAM" id="SSF55347">
    <property type="entry name" value="Glyceraldehyde-3-phosphate dehydrogenase-like, C-terminal domain"/>
    <property type="match status" value="1"/>
</dbReference>
<feature type="domain" description="Gfo/Idh/MocA-like oxidoreductase N-terminal" evidence="1">
    <location>
        <begin position="7"/>
        <end position="125"/>
    </location>
</feature>
<evidence type="ECO:0000259" key="1">
    <source>
        <dbReference type="Pfam" id="PF01408"/>
    </source>
</evidence>
<feature type="domain" description="GFO/IDH/MocA-like oxidoreductase" evidence="2">
    <location>
        <begin position="136"/>
        <end position="259"/>
    </location>
</feature>
<sequence>MAGKRLGVGIIGSGRIGTLRAGMASAHPSVDFLAVSDKDPLRASVLAESVAAQFSSGDNLEVISRPEVNAVIVSSSEPEHALPVIQALEAGKPVLVEKPIALRLKDADAMVAASKRTGTPLHVGYSIRFQRRYIMTKDQIARGKLGRIVGGTGRLYNTRAHGVQILKRSLDATFVQDALTYLVDLFGWYLEGNRPVEVYAKSHGVVYRDLGYEADEVTWAVVTFADGASVSIGVGYALPPKYPIHGRAIRLEVLGEKGVVLLDEDHKENILYTEEGFPHAYVPGIGLEMVFLTSNASGNAALGGYWGPLGDETRAWLDHLATGKPAPHTTAEQARQTLEITLAIERSAREGKAVMLPLEDED</sequence>
<dbReference type="AlphaFoldDB" id="A0A932HWT9"/>
<reference evidence="3" key="1">
    <citation type="submission" date="2020-07" db="EMBL/GenBank/DDBJ databases">
        <title>Huge and variable diversity of episymbiotic CPR bacteria and DPANN archaea in groundwater ecosystems.</title>
        <authorList>
            <person name="He C.Y."/>
            <person name="Keren R."/>
            <person name="Whittaker M."/>
            <person name="Farag I.F."/>
            <person name="Doudna J."/>
            <person name="Cate J.H.D."/>
            <person name="Banfield J.F."/>
        </authorList>
    </citation>
    <scope>NUCLEOTIDE SEQUENCE</scope>
    <source>
        <strain evidence="3">NC_groundwater_763_Ag_S-0.2um_68_21</strain>
    </source>
</reference>
<dbReference type="Pfam" id="PF01408">
    <property type="entry name" value="GFO_IDH_MocA"/>
    <property type="match status" value="1"/>
</dbReference>
<dbReference type="InterPro" id="IPR000683">
    <property type="entry name" value="Gfo/Idh/MocA-like_OxRdtase_N"/>
</dbReference>
<dbReference type="InterPro" id="IPR055170">
    <property type="entry name" value="GFO_IDH_MocA-like_dom"/>
</dbReference>
<dbReference type="Pfam" id="PF22725">
    <property type="entry name" value="GFO_IDH_MocA_C3"/>
    <property type="match status" value="1"/>
</dbReference>
<dbReference type="InterPro" id="IPR051450">
    <property type="entry name" value="Gfo/Idh/MocA_Oxidoreductases"/>
</dbReference>
<proteinExistence type="predicted"/>
<evidence type="ECO:0000259" key="2">
    <source>
        <dbReference type="Pfam" id="PF22725"/>
    </source>
</evidence>
<gene>
    <name evidence="3" type="ORF">HYZ11_02580</name>
</gene>
<dbReference type="InterPro" id="IPR036291">
    <property type="entry name" value="NAD(P)-bd_dom_sf"/>
</dbReference>
<evidence type="ECO:0000313" key="3">
    <source>
        <dbReference type="EMBL" id="MBI3126473.1"/>
    </source>
</evidence>
<accession>A0A932HWT9</accession>
<organism evidence="3 4">
    <name type="scientific">Tectimicrobiota bacterium</name>
    <dbReference type="NCBI Taxonomy" id="2528274"/>
    <lineage>
        <taxon>Bacteria</taxon>
        <taxon>Pseudomonadati</taxon>
        <taxon>Nitrospinota/Tectimicrobiota group</taxon>
        <taxon>Candidatus Tectimicrobiota</taxon>
    </lineage>
</organism>
<dbReference type="EMBL" id="JACPUR010000004">
    <property type="protein sequence ID" value="MBI3126473.1"/>
    <property type="molecule type" value="Genomic_DNA"/>
</dbReference>
<dbReference type="GO" id="GO:0000166">
    <property type="term" value="F:nucleotide binding"/>
    <property type="evidence" value="ECO:0007669"/>
    <property type="project" value="InterPro"/>
</dbReference>
<dbReference type="Gene3D" id="3.30.360.10">
    <property type="entry name" value="Dihydrodipicolinate Reductase, domain 2"/>
    <property type="match status" value="1"/>
</dbReference>
<dbReference type="Gene3D" id="3.40.50.720">
    <property type="entry name" value="NAD(P)-binding Rossmann-like Domain"/>
    <property type="match status" value="1"/>
</dbReference>
<evidence type="ECO:0000313" key="4">
    <source>
        <dbReference type="Proteomes" id="UP000782312"/>
    </source>
</evidence>
<dbReference type="SUPFAM" id="SSF51735">
    <property type="entry name" value="NAD(P)-binding Rossmann-fold domains"/>
    <property type="match status" value="1"/>
</dbReference>